<gene>
    <name evidence="2" type="ORF">QR98_0077420</name>
</gene>
<comment type="caution">
    <text evidence="2">The sequence shown here is derived from an EMBL/GenBank/DDBJ whole genome shotgun (WGS) entry which is preliminary data.</text>
</comment>
<dbReference type="EMBL" id="JXLN01013268">
    <property type="protein sequence ID" value="KPM09209.1"/>
    <property type="molecule type" value="Genomic_DNA"/>
</dbReference>
<dbReference type="PROSITE" id="PS50106">
    <property type="entry name" value="PDZ"/>
    <property type="match status" value="1"/>
</dbReference>
<dbReference type="InterPro" id="IPR001478">
    <property type="entry name" value="PDZ"/>
</dbReference>
<evidence type="ECO:0000313" key="3">
    <source>
        <dbReference type="Proteomes" id="UP000616769"/>
    </source>
</evidence>
<reference evidence="2 3" key="1">
    <citation type="journal article" date="2015" name="Parasit. Vectors">
        <title>Draft genome of the scabies mite.</title>
        <authorList>
            <person name="Rider S.D.Jr."/>
            <person name="Morgan M.S."/>
            <person name="Arlian L.G."/>
        </authorList>
    </citation>
    <scope>NUCLEOTIDE SEQUENCE [LARGE SCALE GENOMIC DNA]</scope>
    <source>
        <strain evidence="2">Arlian Lab</strain>
    </source>
</reference>
<feature type="compositionally biased region" description="Basic residues" evidence="1">
    <location>
        <begin position="50"/>
        <end position="77"/>
    </location>
</feature>
<feature type="compositionally biased region" description="Low complexity" evidence="1">
    <location>
        <begin position="36"/>
        <end position="49"/>
    </location>
</feature>
<dbReference type="Gene3D" id="2.30.42.10">
    <property type="match status" value="1"/>
</dbReference>
<accession>A0A132AEC7</accession>
<evidence type="ECO:0000256" key="1">
    <source>
        <dbReference type="SAM" id="MobiDB-lite"/>
    </source>
</evidence>
<feature type="region of interest" description="Disordered" evidence="1">
    <location>
        <begin position="1"/>
        <end position="88"/>
    </location>
</feature>
<feature type="compositionally biased region" description="Basic and acidic residues" evidence="1">
    <location>
        <begin position="15"/>
        <end position="31"/>
    </location>
</feature>
<organism evidence="2 3">
    <name type="scientific">Sarcoptes scabiei</name>
    <name type="common">Itch mite</name>
    <name type="synonym">Acarus scabiei</name>
    <dbReference type="NCBI Taxonomy" id="52283"/>
    <lineage>
        <taxon>Eukaryota</taxon>
        <taxon>Metazoa</taxon>
        <taxon>Ecdysozoa</taxon>
        <taxon>Arthropoda</taxon>
        <taxon>Chelicerata</taxon>
        <taxon>Arachnida</taxon>
        <taxon>Acari</taxon>
        <taxon>Acariformes</taxon>
        <taxon>Sarcoptiformes</taxon>
        <taxon>Astigmata</taxon>
        <taxon>Psoroptidia</taxon>
        <taxon>Sarcoptoidea</taxon>
        <taxon>Sarcoptidae</taxon>
        <taxon>Sarcoptinae</taxon>
        <taxon>Sarcoptes</taxon>
    </lineage>
</organism>
<dbReference type="VEuPathDB" id="VectorBase:SSCA001800"/>
<dbReference type="OrthoDB" id="438726at2759"/>
<feature type="compositionally biased region" description="Polar residues" evidence="1">
    <location>
        <begin position="1"/>
        <end position="14"/>
    </location>
</feature>
<proteinExistence type="predicted"/>
<protein>
    <submittedName>
        <fullName evidence="2">PDZ domain protein</fullName>
    </submittedName>
</protein>
<sequence length="170" mass="19799">MLSARIGSSDSSQKQADKNPIDYGHLDRQSDPNDSSQSHQQQQQQQQQQHHPHRSHQHQQHQHHHHHHHHHHRHHHRKEDEDNEDVRSSSKRIDFNVIQDANEEIDSLRGIAGLGISLAGNRDRTKMSVFICGMHPKGSAFLDGRLKIGDEILEDRFHPLPLYHIDSNYQ</sequence>
<dbReference type="InterPro" id="IPR036034">
    <property type="entry name" value="PDZ_sf"/>
</dbReference>
<name>A0A132AEC7_SARSC</name>
<dbReference type="Pfam" id="PF00595">
    <property type="entry name" value="PDZ"/>
    <property type="match status" value="1"/>
</dbReference>
<evidence type="ECO:0000313" key="2">
    <source>
        <dbReference type="EMBL" id="KPM09209.1"/>
    </source>
</evidence>
<dbReference type="SUPFAM" id="SSF50156">
    <property type="entry name" value="PDZ domain-like"/>
    <property type="match status" value="1"/>
</dbReference>
<dbReference type="Proteomes" id="UP000616769">
    <property type="component" value="Unassembled WGS sequence"/>
</dbReference>
<dbReference type="AlphaFoldDB" id="A0A132AEC7"/>